<dbReference type="Gene3D" id="3.40.640.10">
    <property type="entry name" value="Type I PLP-dependent aspartate aminotransferase-like (Major domain)"/>
    <property type="match status" value="1"/>
</dbReference>
<keyword evidence="2" id="KW-0032">Aminotransferase</keyword>
<dbReference type="RefSeq" id="WP_138366045.1">
    <property type="nucleotide sequence ID" value="NZ_VCEJ01000004.1"/>
</dbReference>
<name>A0A5R9KWX4_9BACT</name>
<dbReference type="InterPro" id="IPR004839">
    <property type="entry name" value="Aminotransferase_I/II_large"/>
</dbReference>
<evidence type="ECO:0000313" key="2">
    <source>
        <dbReference type="EMBL" id="TLV00671.1"/>
    </source>
</evidence>
<dbReference type="PANTHER" id="PTHR46577:SF1">
    <property type="entry name" value="HTH-TYPE TRANSCRIPTIONAL REGULATORY PROTEIN GABR"/>
    <property type="match status" value="1"/>
</dbReference>
<dbReference type="CDD" id="cd00609">
    <property type="entry name" value="AAT_like"/>
    <property type="match status" value="1"/>
</dbReference>
<dbReference type="Proteomes" id="UP000306402">
    <property type="component" value="Unassembled WGS sequence"/>
</dbReference>
<keyword evidence="3" id="KW-1185">Reference proteome</keyword>
<reference evidence="2 3" key="1">
    <citation type="submission" date="2019-05" db="EMBL/GenBank/DDBJ databases">
        <authorList>
            <person name="Qu J.-H."/>
        </authorList>
    </citation>
    <scope>NUCLEOTIDE SEQUENCE [LARGE SCALE GENOMIC DNA]</scope>
    <source>
        <strain evidence="2 3">T17</strain>
    </source>
</reference>
<organism evidence="2 3">
    <name type="scientific">Dyadobacter luticola</name>
    <dbReference type="NCBI Taxonomy" id="1979387"/>
    <lineage>
        <taxon>Bacteria</taxon>
        <taxon>Pseudomonadati</taxon>
        <taxon>Bacteroidota</taxon>
        <taxon>Cytophagia</taxon>
        <taxon>Cytophagales</taxon>
        <taxon>Spirosomataceae</taxon>
        <taxon>Dyadobacter</taxon>
    </lineage>
</organism>
<dbReference type="SUPFAM" id="SSF53383">
    <property type="entry name" value="PLP-dependent transferases"/>
    <property type="match status" value="1"/>
</dbReference>
<comment type="caution">
    <text evidence="2">The sequence shown here is derived from an EMBL/GenBank/DDBJ whole genome shotgun (WGS) entry which is preliminary data.</text>
</comment>
<dbReference type="InterPro" id="IPR015421">
    <property type="entry name" value="PyrdxlP-dep_Trfase_major"/>
</dbReference>
<protein>
    <submittedName>
        <fullName evidence="2">PLP-dependent aminotransferase family protein</fullName>
    </submittedName>
</protein>
<evidence type="ECO:0000313" key="3">
    <source>
        <dbReference type="Proteomes" id="UP000306402"/>
    </source>
</evidence>
<keyword evidence="2" id="KW-0808">Transferase</keyword>
<dbReference type="InterPro" id="IPR051446">
    <property type="entry name" value="HTH_trans_reg/aminotransferase"/>
</dbReference>
<dbReference type="GO" id="GO:0030170">
    <property type="term" value="F:pyridoxal phosphate binding"/>
    <property type="evidence" value="ECO:0007669"/>
    <property type="project" value="InterPro"/>
</dbReference>
<evidence type="ECO:0000259" key="1">
    <source>
        <dbReference type="Pfam" id="PF00155"/>
    </source>
</evidence>
<dbReference type="EMBL" id="VCEJ01000004">
    <property type="protein sequence ID" value="TLV00671.1"/>
    <property type="molecule type" value="Genomic_DNA"/>
</dbReference>
<gene>
    <name evidence="2" type="ORF">FEN17_14405</name>
</gene>
<dbReference type="GO" id="GO:0008483">
    <property type="term" value="F:transaminase activity"/>
    <property type="evidence" value="ECO:0007669"/>
    <property type="project" value="UniProtKB-KW"/>
</dbReference>
<dbReference type="OrthoDB" id="9808770at2"/>
<feature type="domain" description="Aminotransferase class I/classII large" evidence="1">
    <location>
        <begin position="39"/>
        <end position="306"/>
    </location>
</feature>
<dbReference type="AlphaFoldDB" id="A0A5R9KWX4"/>
<accession>A0A5R9KWX4</accession>
<dbReference type="InterPro" id="IPR015424">
    <property type="entry name" value="PyrdxlP-dep_Trfase"/>
</dbReference>
<sequence length="352" mass="38393">MYDFRFNYPLSDNHHKLLLKNLKDIGPEINLGMVPVGGLDADRQVASRWLSVPGSEIAAENIFIAGGGHQAMTSILLCAGLAGKVVVADAITYNGLKSVAGMLNVKLAACPTDEEGMLPDALYEICRKTGAKAVYLMPTIHNPLCIVMPLKRRLEIVEVARKLDLILIDDDAYGFLEAQPPLNFARLAPERSFYIYSFAKPLSAGLKTSYIVVPPQWQSRIIEAIRITGSGAPMLLNRLTSQVINSGDAEAIIVEKRAEGALRQQIVADVLAGVPYHTHPNSFHIWIPLPADLNVAHAEARLQSRGVEVVTSLSYQIENDVANNGIRLALGNVHRHADIRDGLEIVAEVLKS</sequence>
<dbReference type="PANTHER" id="PTHR46577">
    <property type="entry name" value="HTH-TYPE TRANSCRIPTIONAL REGULATORY PROTEIN GABR"/>
    <property type="match status" value="1"/>
</dbReference>
<proteinExistence type="predicted"/>
<dbReference type="Pfam" id="PF00155">
    <property type="entry name" value="Aminotran_1_2"/>
    <property type="match status" value="1"/>
</dbReference>